<evidence type="ECO:0000313" key="3">
    <source>
        <dbReference type="Proteomes" id="UP001595993"/>
    </source>
</evidence>
<dbReference type="SUPFAM" id="SSF53474">
    <property type="entry name" value="alpha/beta-Hydrolases"/>
    <property type="match status" value="1"/>
</dbReference>
<evidence type="ECO:0000313" key="2">
    <source>
        <dbReference type="EMBL" id="MFC4610355.1"/>
    </source>
</evidence>
<dbReference type="Pfam" id="PF00561">
    <property type="entry name" value="Abhydrolase_1"/>
    <property type="match status" value="1"/>
</dbReference>
<dbReference type="PANTHER" id="PTHR43433:SF5">
    <property type="entry name" value="AB HYDROLASE-1 DOMAIN-CONTAINING PROTEIN"/>
    <property type="match status" value="1"/>
</dbReference>
<protein>
    <submittedName>
        <fullName evidence="2">Alpha/beta fold hydrolase</fullName>
    </submittedName>
</protein>
<sequence length="282" mass="30220">MSTIDVGDATVYYEQRGRGPVVLCISGVTGDAGLWTETAEALADEFTMVSYDRRGNSRSPRPQHWISTSVDEQADDAAGLLRGLDLAPAVVLGASGGGVILTNLVLRHPEVVRAAIFHEPPFVSVSSDADEVGRLMGVLFEKGMATGGLAGALVALLRWSWGEEGLAALEPQLRERLLSNADVFLGVELGAFIEYLPTPEELSRVKVPRIVTAGADNRDPTADYHHGYEESQWLATQMHTELFELPGGHVPYLTHPAALAEALRPLLHALCAQSGPTGSCRT</sequence>
<proteinExistence type="predicted"/>
<feature type="domain" description="AB hydrolase-1" evidence="1">
    <location>
        <begin position="20"/>
        <end position="256"/>
    </location>
</feature>
<accession>A0ABV9GBD3</accession>
<dbReference type="Gene3D" id="3.40.50.1820">
    <property type="entry name" value="alpha/beta hydrolase"/>
    <property type="match status" value="1"/>
</dbReference>
<dbReference type="InterPro" id="IPR050471">
    <property type="entry name" value="AB_hydrolase"/>
</dbReference>
<dbReference type="PANTHER" id="PTHR43433">
    <property type="entry name" value="HYDROLASE, ALPHA/BETA FOLD FAMILY PROTEIN"/>
    <property type="match status" value="1"/>
</dbReference>
<dbReference type="InterPro" id="IPR000073">
    <property type="entry name" value="AB_hydrolase_1"/>
</dbReference>
<dbReference type="GO" id="GO:0016787">
    <property type="term" value="F:hydrolase activity"/>
    <property type="evidence" value="ECO:0007669"/>
    <property type="project" value="UniProtKB-KW"/>
</dbReference>
<gene>
    <name evidence="2" type="ORF">ACFO9E_21450</name>
</gene>
<dbReference type="EMBL" id="JBHSFE010000016">
    <property type="protein sequence ID" value="MFC4610355.1"/>
    <property type="molecule type" value="Genomic_DNA"/>
</dbReference>
<dbReference type="Proteomes" id="UP001595993">
    <property type="component" value="Unassembled WGS sequence"/>
</dbReference>
<comment type="caution">
    <text evidence="2">The sequence shown here is derived from an EMBL/GenBank/DDBJ whole genome shotgun (WGS) entry which is preliminary data.</text>
</comment>
<keyword evidence="2" id="KW-0378">Hydrolase</keyword>
<organism evidence="2 3">
    <name type="scientific">Streptomyces maoxianensis</name>
    <dbReference type="NCBI Taxonomy" id="1459942"/>
    <lineage>
        <taxon>Bacteria</taxon>
        <taxon>Bacillati</taxon>
        <taxon>Actinomycetota</taxon>
        <taxon>Actinomycetes</taxon>
        <taxon>Kitasatosporales</taxon>
        <taxon>Streptomycetaceae</taxon>
        <taxon>Streptomyces</taxon>
    </lineage>
</organism>
<dbReference type="InterPro" id="IPR029058">
    <property type="entry name" value="AB_hydrolase_fold"/>
</dbReference>
<name>A0ABV9GBD3_9ACTN</name>
<keyword evidence="3" id="KW-1185">Reference proteome</keyword>
<evidence type="ECO:0000259" key="1">
    <source>
        <dbReference type="Pfam" id="PF00561"/>
    </source>
</evidence>
<reference evidence="3" key="1">
    <citation type="journal article" date="2019" name="Int. J. Syst. Evol. Microbiol.">
        <title>The Global Catalogue of Microorganisms (GCM) 10K type strain sequencing project: providing services to taxonomists for standard genome sequencing and annotation.</title>
        <authorList>
            <consortium name="The Broad Institute Genomics Platform"/>
            <consortium name="The Broad Institute Genome Sequencing Center for Infectious Disease"/>
            <person name="Wu L."/>
            <person name="Ma J."/>
        </authorList>
    </citation>
    <scope>NUCLEOTIDE SEQUENCE [LARGE SCALE GENOMIC DNA]</scope>
    <source>
        <strain evidence="3">CGMCC 4.7139</strain>
    </source>
</reference>
<dbReference type="RefSeq" id="WP_381198257.1">
    <property type="nucleotide sequence ID" value="NZ_JBHSFE010000016.1"/>
</dbReference>